<name>Q9NEM5_CAEEL</name>
<accession>Q9NEM5</accession>
<dbReference type="OrthoDB" id="5872500at2759"/>
<dbReference type="KEGG" id="cel:CELE_Y111B2A.3"/>
<dbReference type="CTD" id="3565020"/>
<feature type="region of interest" description="Disordered" evidence="1">
    <location>
        <begin position="416"/>
        <end position="439"/>
    </location>
</feature>
<dbReference type="RefSeq" id="NP_499633.1">
    <property type="nucleotide sequence ID" value="NM_067232.8"/>
</dbReference>
<dbReference type="FunCoup" id="Q9NEM5">
    <property type="interactions" value="1384"/>
</dbReference>
<protein>
    <submittedName>
        <fullName evidence="3">Helicase sen1</fullName>
    </submittedName>
</protein>
<dbReference type="HOGENOM" id="CLU_380938_0_0_1"/>
<keyword evidence="3" id="KW-0547">Nucleotide-binding</keyword>
<sequence>MAENKSSSELPDKKTLDMNKEWVQELEAIFYSYRNYDVSKIRVQQFLDRSSNFLIYDFYTSNLSLDATQYFQAGITQKDVGLSKDYILLMRKLYSMLTEPSKQFFQEEFVKEWQFHEIDYTPYFETLVPRFREKVASLLDEISKNPKEVDDDFQEELRWHLLYSPATTLMEMFTQCLKNFDIAGICIEVCQKVPQLFFDRRLKMYHTEYETDRVESLMALVFRRLILNKRWVDTSNEEWRNLEQLARVICSGKEPALMSAWALLDVVLCELYTENRIPMISVEVLSEIAAKIVENFDNLEYATSARSKPADKVLLTPSIICFLLNTIDDANVSNTVIENCKMILKAIGQSMKQPFDDEAKSYLTSEVLRKFPWPVEFACSTWFKSLEVEKRRIPSAIYKAVNGAIEETFDERSGIFGQSDNKGDAERCSSPSSQSSVKTAISIGDKSGTAVDNLKMNELNLSPMSAETVEDEKSCKSALVAEIFEEIPLETDQNISVFEDPLEVLTEYLDYIITMGVFDVSCANELMCHSSVTFESTEQLEKVMKKAFEENFEIAKAGPQRIREICAKILEVFAPSSSESDHDRIASSLIEVIPTEKYEDTGPRCTQDLKKSEIIQPLVIIPDKTSMERWPPTEYRYKPNEINGSRNSARHEREVRKQVALTKSLEMAQLHRNLWAESERNMDHWTRPASPGNRPFFGGSRMNSSTSRAHGSSTNGFR</sequence>
<evidence type="ECO:0000256" key="1">
    <source>
        <dbReference type="SAM" id="MobiDB-lite"/>
    </source>
</evidence>
<dbReference type="Bgee" id="WBGene00013729">
    <property type="expression patterns" value="Expressed in germ line (C elegans) and 4 other cell types or tissues"/>
</dbReference>
<gene>
    <name evidence="3 5" type="primary">herd-1</name>
    <name evidence="3" type="ORF">CELE_Y111B2A.3</name>
    <name evidence="5" type="ORF">Y111B2A.3</name>
</gene>
<keyword evidence="6" id="KW-1267">Proteomics identification</keyword>
<dbReference type="AGR" id="WB:WBGene00013729"/>
<evidence type="ECO:0000259" key="2">
    <source>
        <dbReference type="Pfam" id="PF24293"/>
    </source>
</evidence>
<reference evidence="3 4" key="1">
    <citation type="journal article" date="1998" name="Science">
        <title>Genome sequence of the nematode C. elegans: a platform for investigating biology.</title>
        <authorList>
            <consortium name="The C. elegans sequencing consortium"/>
            <person name="Sulson J.E."/>
            <person name="Waterston R."/>
        </authorList>
    </citation>
    <scope>NUCLEOTIDE SEQUENCE [LARGE SCALE GENOMIC DNA]</scope>
    <source>
        <strain evidence="3 4">Bristol N2</strain>
    </source>
</reference>
<dbReference type="UCSC" id="Y111B2A.3.2">
    <property type="organism name" value="c. elegans"/>
</dbReference>
<keyword evidence="3" id="KW-0347">Helicase</keyword>
<organism evidence="3 4">
    <name type="scientific">Caenorhabditis elegans</name>
    <dbReference type="NCBI Taxonomy" id="6239"/>
    <lineage>
        <taxon>Eukaryota</taxon>
        <taxon>Metazoa</taxon>
        <taxon>Ecdysozoa</taxon>
        <taxon>Nematoda</taxon>
        <taxon>Chromadorea</taxon>
        <taxon>Rhabditida</taxon>
        <taxon>Rhabditina</taxon>
        <taxon>Rhabditomorpha</taxon>
        <taxon>Rhabditoidea</taxon>
        <taxon>Rhabditidae</taxon>
        <taxon>Peloderinae</taxon>
        <taxon>Caenorhabditis</taxon>
    </lineage>
</organism>
<keyword evidence="3" id="KW-0378">Hydrolase</keyword>
<dbReference type="GO" id="GO:0004386">
    <property type="term" value="F:helicase activity"/>
    <property type="evidence" value="ECO:0007669"/>
    <property type="project" value="UniProtKB-KW"/>
</dbReference>
<dbReference type="InterPro" id="IPR056581">
    <property type="entry name" value="TPR_Edg1"/>
</dbReference>
<dbReference type="EMBL" id="BX284603">
    <property type="protein sequence ID" value="CAB60972.1"/>
    <property type="molecule type" value="Genomic_DNA"/>
</dbReference>
<dbReference type="AlphaFoldDB" id="Q9NEM5"/>
<evidence type="ECO:0000313" key="3">
    <source>
        <dbReference type="EMBL" id="CAB60972.1"/>
    </source>
</evidence>
<dbReference type="Pfam" id="PF24293">
    <property type="entry name" value="TPR_Edg1"/>
    <property type="match status" value="1"/>
</dbReference>
<dbReference type="InParanoid" id="Q9NEM5"/>
<evidence type="ECO:0007829" key="6">
    <source>
        <dbReference type="PeptideAtlas" id="Q9NEM5"/>
    </source>
</evidence>
<keyword evidence="4" id="KW-1185">Reference proteome</keyword>
<dbReference type="WormBase" id="Y111B2A.3">
    <property type="protein sequence ID" value="CE23259"/>
    <property type="gene ID" value="WBGene00013729"/>
    <property type="gene designation" value="herd-1"/>
</dbReference>
<keyword evidence="3" id="KW-0067">ATP-binding</keyword>
<dbReference type="Proteomes" id="UP000001940">
    <property type="component" value="Chromosome III"/>
</dbReference>
<evidence type="ECO:0000313" key="4">
    <source>
        <dbReference type="Proteomes" id="UP000001940"/>
    </source>
</evidence>
<proteinExistence type="evidence at protein level"/>
<dbReference type="PaxDb" id="6239-Y111B2A.3"/>
<feature type="compositionally biased region" description="Polar residues" evidence="1">
    <location>
        <begin position="429"/>
        <end position="439"/>
    </location>
</feature>
<dbReference type="STRING" id="6239.Y111B2A.3.1"/>
<feature type="region of interest" description="Disordered" evidence="1">
    <location>
        <begin position="683"/>
        <end position="718"/>
    </location>
</feature>
<dbReference type="GeneID" id="3565020"/>
<feature type="compositionally biased region" description="Polar residues" evidence="1">
    <location>
        <begin position="701"/>
        <end position="718"/>
    </location>
</feature>
<dbReference type="eggNOG" id="ENOG502RT6K">
    <property type="taxonomic scope" value="Eukaryota"/>
</dbReference>
<dbReference type="PeptideAtlas" id="Q9NEM5"/>
<feature type="domain" description="Edg1 TPR repeats region" evidence="2">
    <location>
        <begin position="17"/>
        <end position="389"/>
    </location>
</feature>
<dbReference type="PhylomeDB" id="Q9NEM5"/>
<evidence type="ECO:0000313" key="5">
    <source>
        <dbReference type="WormBase" id="Y111B2A.3"/>
    </source>
</evidence>